<dbReference type="InterPro" id="IPR002885">
    <property type="entry name" value="PPR_rpt"/>
</dbReference>
<dbReference type="Proteomes" id="UP001457282">
    <property type="component" value="Unassembled WGS sequence"/>
</dbReference>
<comment type="caution">
    <text evidence="4">The sequence shown here is derived from an EMBL/GenBank/DDBJ whole genome shotgun (WGS) entry which is preliminary data.</text>
</comment>
<sequence>MVMSVLPCLQDGYRDLAMDIGNQFTERGYNTPRFVVSTGIIDEYAEAGKTAAALHVYRMMLDSEYCAPNVYTYSCHHQSAWLLTPTPIFLVFAKRVCDGDDGKGMQPNASTLHAVFEAFAREEKMEEAKQFLEEMRLMGLWLTRKQ</sequence>
<keyword evidence="5" id="KW-1185">Reference proteome</keyword>
<dbReference type="PANTHER" id="PTHR47447:SF17">
    <property type="entry name" value="OS12G0638900 PROTEIN"/>
    <property type="match status" value="1"/>
</dbReference>
<reference evidence="4 5" key="1">
    <citation type="journal article" date="2023" name="G3 (Bethesda)">
        <title>A chromosome-length genome assembly and annotation of blackberry (Rubus argutus, cv. 'Hillquist').</title>
        <authorList>
            <person name="Bruna T."/>
            <person name="Aryal R."/>
            <person name="Dudchenko O."/>
            <person name="Sargent D.J."/>
            <person name="Mead D."/>
            <person name="Buti M."/>
            <person name="Cavallini A."/>
            <person name="Hytonen T."/>
            <person name="Andres J."/>
            <person name="Pham M."/>
            <person name="Weisz D."/>
            <person name="Mascagni F."/>
            <person name="Usai G."/>
            <person name="Natali L."/>
            <person name="Bassil N."/>
            <person name="Fernandez G.E."/>
            <person name="Lomsadze A."/>
            <person name="Armour M."/>
            <person name="Olukolu B."/>
            <person name="Poorten T."/>
            <person name="Britton C."/>
            <person name="Davik J."/>
            <person name="Ashrafi H."/>
            <person name="Aiden E.L."/>
            <person name="Borodovsky M."/>
            <person name="Worthington M."/>
        </authorList>
    </citation>
    <scope>NUCLEOTIDE SEQUENCE [LARGE SCALE GENOMIC DNA]</scope>
    <source>
        <strain evidence="4">PI 553951</strain>
    </source>
</reference>
<name>A0AAW1W856_RUBAR</name>
<feature type="repeat" description="PPR" evidence="3">
    <location>
        <begin position="108"/>
        <end position="142"/>
    </location>
</feature>
<evidence type="ECO:0000313" key="5">
    <source>
        <dbReference type="Proteomes" id="UP001457282"/>
    </source>
</evidence>
<dbReference type="PANTHER" id="PTHR47447">
    <property type="entry name" value="OS03G0856100 PROTEIN"/>
    <property type="match status" value="1"/>
</dbReference>
<dbReference type="EMBL" id="JBEDUW010000006">
    <property type="protein sequence ID" value="KAK9920149.1"/>
    <property type="molecule type" value="Genomic_DNA"/>
</dbReference>
<evidence type="ECO:0000256" key="3">
    <source>
        <dbReference type="PROSITE-ProRule" id="PRU00708"/>
    </source>
</evidence>
<dbReference type="PROSITE" id="PS51375">
    <property type="entry name" value="PPR"/>
    <property type="match status" value="1"/>
</dbReference>
<evidence type="ECO:0008006" key="6">
    <source>
        <dbReference type="Google" id="ProtNLM"/>
    </source>
</evidence>
<dbReference type="NCBIfam" id="TIGR00756">
    <property type="entry name" value="PPR"/>
    <property type="match status" value="1"/>
</dbReference>
<evidence type="ECO:0000256" key="1">
    <source>
        <dbReference type="ARBA" id="ARBA00007626"/>
    </source>
</evidence>
<dbReference type="AlphaFoldDB" id="A0AAW1W856"/>
<proteinExistence type="inferred from homology"/>
<gene>
    <name evidence="4" type="ORF">M0R45_028709</name>
</gene>
<dbReference type="Pfam" id="PF01535">
    <property type="entry name" value="PPR"/>
    <property type="match status" value="1"/>
</dbReference>
<comment type="similarity">
    <text evidence="1">Belongs to the PPR family. P subfamily.</text>
</comment>
<evidence type="ECO:0000256" key="2">
    <source>
        <dbReference type="ARBA" id="ARBA00022737"/>
    </source>
</evidence>
<keyword evidence="2" id="KW-0677">Repeat</keyword>
<dbReference type="InterPro" id="IPR011990">
    <property type="entry name" value="TPR-like_helical_dom_sf"/>
</dbReference>
<dbReference type="Gene3D" id="1.25.40.10">
    <property type="entry name" value="Tetratricopeptide repeat domain"/>
    <property type="match status" value="2"/>
</dbReference>
<evidence type="ECO:0000313" key="4">
    <source>
        <dbReference type="EMBL" id="KAK9920149.1"/>
    </source>
</evidence>
<protein>
    <recommendedName>
        <fullName evidence="6">Pentatricopeptide repeat-containing protein</fullName>
    </recommendedName>
</protein>
<accession>A0AAW1W856</accession>
<organism evidence="4 5">
    <name type="scientific">Rubus argutus</name>
    <name type="common">Southern blackberry</name>
    <dbReference type="NCBI Taxonomy" id="59490"/>
    <lineage>
        <taxon>Eukaryota</taxon>
        <taxon>Viridiplantae</taxon>
        <taxon>Streptophyta</taxon>
        <taxon>Embryophyta</taxon>
        <taxon>Tracheophyta</taxon>
        <taxon>Spermatophyta</taxon>
        <taxon>Magnoliopsida</taxon>
        <taxon>eudicotyledons</taxon>
        <taxon>Gunneridae</taxon>
        <taxon>Pentapetalae</taxon>
        <taxon>rosids</taxon>
        <taxon>fabids</taxon>
        <taxon>Rosales</taxon>
        <taxon>Rosaceae</taxon>
        <taxon>Rosoideae</taxon>
        <taxon>Rosoideae incertae sedis</taxon>
        <taxon>Rubus</taxon>
    </lineage>
</organism>